<evidence type="ECO:0000313" key="3">
    <source>
        <dbReference type="Proteomes" id="UP000294576"/>
    </source>
</evidence>
<sequence length="45" mass="4815">MRMASNRGTIDPKGSPNPAGRTQQFGDGYLTWSVTSRSLMANTVG</sequence>
<dbReference type="EMBL" id="SMBH01000008">
    <property type="protein sequence ID" value="TCU14664.1"/>
    <property type="molecule type" value="Genomic_DNA"/>
</dbReference>
<organism evidence="2 3">
    <name type="scientific">Rhizobium sullae</name>
    <name type="common">Rhizobium hedysari</name>
    <dbReference type="NCBI Taxonomy" id="50338"/>
    <lineage>
        <taxon>Bacteria</taxon>
        <taxon>Pseudomonadati</taxon>
        <taxon>Pseudomonadota</taxon>
        <taxon>Alphaproteobacteria</taxon>
        <taxon>Hyphomicrobiales</taxon>
        <taxon>Rhizobiaceae</taxon>
        <taxon>Rhizobium/Agrobacterium group</taxon>
        <taxon>Rhizobium</taxon>
    </lineage>
</organism>
<dbReference type="Proteomes" id="UP000294576">
    <property type="component" value="Unassembled WGS sequence"/>
</dbReference>
<dbReference type="AlphaFoldDB" id="A0A4R3Q2M9"/>
<evidence type="ECO:0000313" key="2">
    <source>
        <dbReference type="EMBL" id="TCU14664.1"/>
    </source>
</evidence>
<feature type="region of interest" description="Disordered" evidence="1">
    <location>
        <begin position="1"/>
        <end position="28"/>
    </location>
</feature>
<protein>
    <submittedName>
        <fullName evidence="2">Uncharacterized protein</fullName>
    </submittedName>
</protein>
<gene>
    <name evidence="2" type="ORF">EV132_10830</name>
</gene>
<name>A0A4R3Q2M9_RHISU</name>
<comment type="caution">
    <text evidence="2">The sequence shown here is derived from an EMBL/GenBank/DDBJ whole genome shotgun (WGS) entry which is preliminary data.</text>
</comment>
<accession>A0A4R3Q2M9</accession>
<evidence type="ECO:0000256" key="1">
    <source>
        <dbReference type="SAM" id="MobiDB-lite"/>
    </source>
</evidence>
<proteinExistence type="predicted"/>
<reference evidence="2 3" key="1">
    <citation type="submission" date="2019-03" db="EMBL/GenBank/DDBJ databases">
        <title>Genomic Encyclopedia of Type Strains, Phase IV (KMG-V): Genome sequencing to study the core and pangenomes of soil and plant-associated prokaryotes.</title>
        <authorList>
            <person name="Whitman W."/>
        </authorList>
    </citation>
    <scope>NUCLEOTIDE SEQUENCE [LARGE SCALE GENOMIC DNA]</scope>
    <source>
        <strain evidence="2 3">Hc14</strain>
    </source>
</reference>